<keyword evidence="3" id="KW-1185">Reference proteome</keyword>
<reference evidence="2" key="1">
    <citation type="submission" date="2018-11" db="EMBL/GenBank/DDBJ databases">
        <authorList>
            <person name="Grassa J C."/>
        </authorList>
    </citation>
    <scope>NUCLEOTIDE SEQUENCE [LARGE SCALE GENOMIC DNA]</scope>
</reference>
<reference evidence="2" key="2">
    <citation type="submission" date="2021-03" db="UniProtKB">
        <authorList>
            <consortium name="EnsemblPlants"/>
        </authorList>
    </citation>
    <scope>IDENTIFICATION</scope>
</reference>
<dbReference type="EMBL" id="UZAU01000286">
    <property type="status" value="NOT_ANNOTATED_CDS"/>
    <property type="molecule type" value="Genomic_DNA"/>
</dbReference>
<dbReference type="Gramene" id="evm.model.03.1129">
    <property type="protein sequence ID" value="cds.evm.model.03.1129"/>
    <property type="gene ID" value="evm.TU.03.1129"/>
</dbReference>
<dbReference type="AlphaFoldDB" id="A0A803P432"/>
<feature type="region of interest" description="Disordered" evidence="1">
    <location>
        <begin position="211"/>
        <end position="238"/>
    </location>
</feature>
<evidence type="ECO:0000313" key="3">
    <source>
        <dbReference type="Proteomes" id="UP000596661"/>
    </source>
</evidence>
<dbReference type="EnsemblPlants" id="evm.model.03.1129">
    <property type="protein sequence ID" value="cds.evm.model.03.1129"/>
    <property type="gene ID" value="evm.TU.03.1129"/>
</dbReference>
<evidence type="ECO:0000256" key="1">
    <source>
        <dbReference type="SAM" id="MobiDB-lite"/>
    </source>
</evidence>
<accession>A0A803P432</accession>
<proteinExistence type="predicted"/>
<organism evidence="2 3">
    <name type="scientific">Cannabis sativa</name>
    <name type="common">Hemp</name>
    <name type="synonym">Marijuana</name>
    <dbReference type="NCBI Taxonomy" id="3483"/>
    <lineage>
        <taxon>Eukaryota</taxon>
        <taxon>Viridiplantae</taxon>
        <taxon>Streptophyta</taxon>
        <taxon>Embryophyta</taxon>
        <taxon>Tracheophyta</taxon>
        <taxon>Spermatophyta</taxon>
        <taxon>Magnoliopsida</taxon>
        <taxon>eudicotyledons</taxon>
        <taxon>Gunneridae</taxon>
        <taxon>Pentapetalae</taxon>
        <taxon>rosids</taxon>
        <taxon>fabids</taxon>
        <taxon>Rosales</taxon>
        <taxon>Cannabaceae</taxon>
        <taxon>Cannabis</taxon>
    </lineage>
</organism>
<protein>
    <submittedName>
        <fullName evidence="2">Uncharacterized protein</fullName>
    </submittedName>
</protein>
<evidence type="ECO:0000313" key="2">
    <source>
        <dbReference type="EnsemblPlants" id="cds.evm.model.03.1129"/>
    </source>
</evidence>
<dbReference type="Proteomes" id="UP000596661">
    <property type="component" value="Chromosome 3"/>
</dbReference>
<sequence>MPIVFSERLKISSSSSLQAFFTSSKGGGGTPSSSIVSKKKIRKRGRITNAALPPEEYGRENSNTIRVNERTLIDLSLDDSKHVAPNLGSDLAEQGSWLLAKDEALIGARAENIPLQLLVSTKPPHIISQICFTNIFGLVSSLESEMTSYQSLLQRALLSHLTLNKETDVADDQMDQVKCENRLDVDSFQEPNFTVNCGELVVRETSRVEGYNPECPDFPPYDGEAPPGESEGREENLIDVTFLQDLL</sequence>
<name>A0A803P432_CANSA</name>